<proteinExistence type="predicted"/>
<dbReference type="EMBL" id="CP008887">
    <property type="protein sequence ID" value="AIU69099.1"/>
    <property type="molecule type" value="Genomic_DNA"/>
</dbReference>
<protein>
    <recommendedName>
        <fullName evidence="3">DUF3213 domain-containing protein</fullName>
    </recommendedName>
</protein>
<dbReference type="Proteomes" id="UP000029980">
    <property type="component" value="Chromosome"/>
</dbReference>
<dbReference type="InterPro" id="IPR021583">
    <property type="entry name" value="DUF3213"/>
</dbReference>
<dbReference type="OrthoDB" id="86081at2157"/>
<accession>A0A097QRJ9</accession>
<gene>
    <name evidence="1" type="ORF">TEU_01405</name>
</gene>
<dbReference type="GeneID" id="25152087"/>
<dbReference type="STRING" id="1505907.TEU_01405"/>
<dbReference type="AlphaFoldDB" id="A0A097QRJ9"/>
<name>A0A097QRJ9_9EURY</name>
<dbReference type="Pfam" id="PF11491">
    <property type="entry name" value="DUF3213"/>
    <property type="match status" value="1"/>
</dbReference>
<reference evidence="1 2" key="1">
    <citation type="journal article" date="2015" name="Int. J. Syst. Evol. Microbiol.">
        <title>Thermococcus eurythermalis sp. nov., a conditional piezophilic hyperthermophilic archaeon with a wide temperature range isolated from an oil-immersed chimney in the Guaymas Basin.</title>
        <authorList>
            <person name="Zhao W."/>
            <person name="Zeng X."/>
            <person name="Xiao X."/>
        </authorList>
    </citation>
    <scope>NUCLEOTIDE SEQUENCE [LARGE SCALE GENOMIC DNA]</scope>
    <source>
        <strain evidence="1 2">A501</strain>
    </source>
</reference>
<sequence>MSVSPEKKLTKITLKFENVDWEKATAKQYELLTDVRVWRAFINGYSKKGIVVFDEEKMPKKELIEKLEDLKPEIVKEEQITVEELLESSYSWNNVLSNA</sequence>
<dbReference type="KEGG" id="teu:TEU_01405"/>
<dbReference type="Gene3D" id="3.30.70.1750">
    <property type="entry name" value="Uncharacterised protein PF11491, DUF3213"/>
    <property type="match status" value="1"/>
</dbReference>
<evidence type="ECO:0000313" key="1">
    <source>
        <dbReference type="EMBL" id="AIU69099.1"/>
    </source>
</evidence>
<evidence type="ECO:0008006" key="3">
    <source>
        <dbReference type="Google" id="ProtNLM"/>
    </source>
</evidence>
<evidence type="ECO:0000313" key="2">
    <source>
        <dbReference type="Proteomes" id="UP000029980"/>
    </source>
</evidence>
<dbReference type="HOGENOM" id="CLU_181235_0_0_2"/>
<keyword evidence="2" id="KW-1185">Reference proteome</keyword>
<organism evidence="1 2">
    <name type="scientific">Thermococcus eurythermalis</name>
    <dbReference type="NCBI Taxonomy" id="1505907"/>
    <lineage>
        <taxon>Archaea</taxon>
        <taxon>Methanobacteriati</taxon>
        <taxon>Methanobacteriota</taxon>
        <taxon>Thermococci</taxon>
        <taxon>Thermococcales</taxon>
        <taxon>Thermococcaceae</taxon>
        <taxon>Thermococcus</taxon>
    </lineage>
</organism>
<dbReference type="RefSeq" id="WP_050002083.1">
    <property type="nucleotide sequence ID" value="NZ_CP008887.1"/>
</dbReference>